<evidence type="ECO:0000256" key="1">
    <source>
        <dbReference type="SAM" id="MobiDB-lite"/>
    </source>
</evidence>
<organism evidence="2 3">
    <name type="scientific">Daphnia pulex</name>
    <name type="common">Water flea</name>
    <dbReference type="NCBI Taxonomy" id="6669"/>
    <lineage>
        <taxon>Eukaryota</taxon>
        <taxon>Metazoa</taxon>
        <taxon>Ecdysozoa</taxon>
        <taxon>Arthropoda</taxon>
        <taxon>Crustacea</taxon>
        <taxon>Branchiopoda</taxon>
        <taxon>Diplostraca</taxon>
        <taxon>Cladocera</taxon>
        <taxon>Anomopoda</taxon>
        <taxon>Daphniidae</taxon>
        <taxon>Daphnia</taxon>
    </lineage>
</organism>
<reference evidence="2 3" key="1">
    <citation type="journal article" date="2011" name="Science">
        <title>The ecoresponsive genome of Daphnia pulex.</title>
        <authorList>
            <person name="Colbourne J.K."/>
            <person name="Pfrender M.E."/>
            <person name="Gilbert D."/>
            <person name="Thomas W.K."/>
            <person name="Tucker A."/>
            <person name="Oakley T.H."/>
            <person name="Tokishita S."/>
            <person name="Aerts A."/>
            <person name="Arnold G.J."/>
            <person name="Basu M.K."/>
            <person name="Bauer D.J."/>
            <person name="Caceres C.E."/>
            <person name="Carmel L."/>
            <person name="Casola C."/>
            <person name="Choi J.H."/>
            <person name="Detter J.C."/>
            <person name="Dong Q."/>
            <person name="Dusheyko S."/>
            <person name="Eads B.D."/>
            <person name="Frohlich T."/>
            <person name="Geiler-Samerotte K.A."/>
            <person name="Gerlach D."/>
            <person name="Hatcher P."/>
            <person name="Jogdeo S."/>
            <person name="Krijgsveld J."/>
            <person name="Kriventseva E.V."/>
            <person name="Kultz D."/>
            <person name="Laforsch C."/>
            <person name="Lindquist E."/>
            <person name="Lopez J."/>
            <person name="Manak J.R."/>
            <person name="Muller J."/>
            <person name="Pangilinan J."/>
            <person name="Patwardhan R.P."/>
            <person name="Pitluck S."/>
            <person name="Pritham E.J."/>
            <person name="Rechtsteiner A."/>
            <person name="Rho M."/>
            <person name="Rogozin I.B."/>
            <person name="Sakarya O."/>
            <person name="Salamov A."/>
            <person name="Schaack S."/>
            <person name="Shapiro H."/>
            <person name="Shiga Y."/>
            <person name="Skalitzky C."/>
            <person name="Smith Z."/>
            <person name="Souvorov A."/>
            <person name="Sung W."/>
            <person name="Tang Z."/>
            <person name="Tsuchiya D."/>
            <person name="Tu H."/>
            <person name="Vos H."/>
            <person name="Wang M."/>
            <person name="Wolf Y.I."/>
            <person name="Yamagata H."/>
            <person name="Yamada T."/>
            <person name="Ye Y."/>
            <person name="Shaw J.R."/>
            <person name="Andrews J."/>
            <person name="Crease T.J."/>
            <person name="Tang H."/>
            <person name="Lucas S.M."/>
            <person name="Robertson H.M."/>
            <person name="Bork P."/>
            <person name="Koonin E.V."/>
            <person name="Zdobnov E.M."/>
            <person name="Grigoriev I.V."/>
            <person name="Lynch M."/>
            <person name="Boore J.L."/>
        </authorList>
    </citation>
    <scope>NUCLEOTIDE SEQUENCE [LARGE SCALE GENOMIC DNA]</scope>
</reference>
<dbReference type="EMBL" id="GL737668">
    <property type="protein sequence ID" value="EFX59875.1"/>
    <property type="molecule type" value="Genomic_DNA"/>
</dbReference>
<proteinExistence type="predicted"/>
<feature type="compositionally biased region" description="Acidic residues" evidence="1">
    <location>
        <begin position="140"/>
        <end position="152"/>
    </location>
</feature>
<accession>E9I805</accession>
<feature type="region of interest" description="Disordered" evidence="1">
    <location>
        <begin position="132"/>
        <end position="168"/>
    </location>
</feature>
<dbReference type="OrthoDB" id="10621564at2759"/>
<keyword evidence="3" id="KW-1185">Reference proteome</keyword>
<protein>
    <submittedName>
        <fullName evidence="2">Uncharacterized protein</fullName>
    </submittedName>
</protein>
<name>E9I805_DAPPU</name>
<evidence type="ECO:0000313" key="2">
    <source>
        <dbReference type="EMBL" id="EFX59875.1"/>
    </source>
</evidence>
<dbReference type="InParanoid" id="E9I805"/>
<gene>
    <name evidence="2" type="ORF">DAPPUDRAFT_126455</name>
</gene>
<feature type="non-terminal residue" evidence="2">
    <location>
        <position position="294"/>
    </location>
</feature>
<dbReference type="HOGENOM" id="CLU_948552_0_0_1"/>
<dbReference type="AlphaFoldDB" id="E9I805"/>
<sequence>MVERWMLEQVHSNEQLEGLLDDVMQGKRYINDDSGNPQPYWHNTLEFNACAIARPHVTEGVVLSAVITEVSRCEEFEMEHPWLEDPYAPDHPARDASRTAPYYLIGFASGSVGVKRVGDQWVFWNNGQDLMYNADRPPSDDEDEDEDEDDGSASDSSPADNGPPPVWETDEFGEYITVRRPDNGVWAPLINRRVYWAMPALLLESRVSFAPWRPSRLKGVSYLSHVNSAVPRNVPVGGIDGAVEQFQAWWASQIKSLDGFVLQLDDFHMLGEEAITNAMRMDHHSEHLPPGHGR</sequence>
<dbReference type="Proteomes" id="UP000000305">
    <property type="component" value="Unassembled WGS sequence"/>
</dbReference>
<evidence type="ECO:0000313" key="3">
    <source>
        <dbReference type="Proteomes" id="UP000000305"/>
    </source>
</evidence>
<dbReference type="KEGG" id="dpx:DAPPUDRAFT_126455"/>